<proteinExistence type="predicted"/>
<dbReference type="InterPro" id="IPR012546">
    <property type="entry name" value="DUF1699"/>
</dbReference>
<organism evidence="1 2">
    <name type="scientific">Candidatus Methanocrinis alkalitolerans</name>
    <dbReference type="NCBI Taxonomy" id="3033395"/>
    <lineage>
        <taxon>Archaea</taxon>
        <taxon>Methanobacteriati</taxon>
        <taxon>Methanobacteriota</taxon>
        <taxon>Stenosarchaea group</taxon>
        <taxon>Methanomicrobia</taxon>
        <taxon>Methanotrichales</taxon>
        <taxon>Methanotrichaceae</taxon>
        <taxon>Methanocrinis</taxon>
    </lineage>
</organism>
<dbReference type="Pfam" id="PF08004">
    <property type="entry name" value="DUF1699"/>
    <property type="match status" value="1"/>
</dbReference>
<comment type="caution">
    <text evidence="1">The sequence shown here is derived from an EMBL/GenBank/DDBJ whole genome shotgun (WGS) entry which is preliminary data.</text>
</comment>
<sequence length="184" mass="20348">MCSGTCSSIITIYHLGAGIAILESFWEPVPPRKPSGGTLLRVLNPNPKRAGTAGLDAGRSKRLLPVGTVTTAIMQIRVVNSRAVIATVDPEERVVYLATHPVALALLELIKRCPCMEAVELSPSKYRNMCKASWGLLEVHGVKIFEGTVQRRRADRIGYFTVDDGAIRRRPGRSGRRDWTPWRE</sequence>
<evidence type="ECO:0000313" key="2">
    <source>
        <dbReference type="Proteomes" id="UP001215956"/>
    </source>
</evidence>
<gene>
    <name evidence="1" type="ORF">P0O24_01725</name>
</gene>
<keyword evidence="2" id="KW-1185">Reference proteome</keyword>
<reference evidence="1 2" key="1">
    <citation type="submission" date="2023-03" db="EMBL/GenBank/DDBJ databases">
        <title>Whole genome sequencing of Methanotrichaceae archaeon M04Ac.</title>
        <authorList>
            <person name="Khomyakova M.A."/>
            <person name="Merkel A.Y."/>
            <person name="Slobodkin A.I."/>
        </authorList>
    </citation>
    <scope>NUCLEOTIDE SEQUENCE [LARGE SCALE GENOMIC DNA]</scope>
    <source>
        <strain evidence="1 2">M04Ac</strain>
    </source>
</reference>
<dbReference type="EMBL" id="JARFPL010000004">
    <property type="protein sequence ID" value="MDF0592303.1"/>
    <property type="molecule type" value="Genomic_DNA"/>
</dbReference>
<name>A0ABT5XCD2_9EURY</name>
<accession>A0ABT5XCD2</accession>
<dbReference type="RefSeq" id="WP_316968014.1">
    <property type="nucleotide sequence ID" value="NZ_JARFPL010000004.1"/>
</dbReference>
<evidence type="ECO:0000313" key="1">
    <source>
        <dbReference type="EMBL" id="MDF0592303.1"/>
    </source>
</evidence>
<protein>
    <submittedName>
        <fullName evidence="1">DUF1699 family protein</fullName>
    </submittedName>
</protein>
<dbReference type="Proteomes" id="UP001215956">
    <property type="component" value="Unassembled WGS sequence"/>
</dbReference>